<comment type="similarity">
    <text evidence="6">Belongs to the tRNA(Ile)-lysidine synthase family.</text>
</comment>
<dbReference type="Proteomes" id="UP001144397">
    <property type="component" value="Unassembled WGS sequence"/>
</dbReference>
<comment type="function">
    <text evidence="6">Ligates lysine onto the cytidine present at position 34 of the AUA codon-specific tRNA(Ile) that contains the anticodon CAU, in an ATP-dependent manner. Cytidine is converted to lysidine, thus changing the amino acid specificity of the tRNA from methionine to isoleucine.</text>
</comment>
<dbReference type="EMBL" id="BSDO01000004">
    <property type="protein sequence ID" value="GLI23214.1"/>
    <property type="molecule type" value="Genomic_DNA"/>
</dbReference>
<reference evidence="9" key="1">
    <citation type="submission" date="2022-12" db="EMBL/GenBank/DDBJ databases">
        <title>Reference genome sequencing for broad-spectrum identification of bacterial and archaeal isolates by mass spectrometry.</title>
        <authorList>
            <person name="Sekiguchi Y."/>
            <person name="Tourlousse D.M."/>
        </authorList>
    </citation>
    <scope>NUCLEOTIDE SEQUENCE</scope>
    <source>
        <strain evidence="9">301</strain>
    </source>
</reference>
<feature type="region of interest" description="Disordered" evidence="7">
    <location>
        <begin position="344"/>
        <end position="366"/>
    </location>
</feature>
<dbReference type="Proteomes" id="UP001245370">
    <property type="component" value="Unassembled WGS sequence"/>
</dbReference>
<evidence type="ECO:0000313" key="12">
    <source>
        <dbReference type="Proteomes" id="UP001245370"/>
    </source>
</evidence>
<name>A0A9W6CPW9_XANFL</name>
<evidence type="ECO:0000259" key="8">
    <source>
        <dbReference type="Pfam" id="PF01171"/>
    </source>
</evidence>
<dbReference type="InterPro" id="IPR011063">
    <property type="entry name" value="TilS/TtcA_N"/>
</dbReference>
<dbReference type="InterPro" id="IPR012795">
    <property type="entry name" value="tRNA_Ile_lys_synt_N"/>
</dbReference>
<evidence type="ECO:0000256" key="1">
    <source>
        <dbReference type="ARBA" id="ARBA00022598"/>
    </source>
</evidence>
<keyword evidence="2 6" id="KW-0819">tRNA processing</keyword>
<feature type="domain" description="tRNA(Ile)-lysidine/2-thiocytidine synthase N-terminal" evidence="8">
    <location>
        <begin position="34"/>
        <end position="213"/>
    </location>
</feature>
<dbReference type="CDD" id="cd01992">
    <property type="entry name" value="TilS_N"/>
    <property type="match status" value="1"/>
</dbReference>
<dbReference type="Pfam" id="PF01171">
    <property type="entry name" value="ATP_bind_3"/>
    <property type="match status" value="1"/>
</dbReference>
<dbReference type="InterPro" id="IPR012094">
    <property type="entry name" value="tRNA_Ile_lys_synt"/>
</dbReference>
<dbReference type="HAMAP" id="MF_01161">
    <property type="entry name" value="tRNA_Ile_lys_synt"/>
    <property type="match status" value="1"/>
</dbReference>
<dbReference type="PANTHER" id="PTHR43033:SF1">
    <property type="entry name" value="TRNA(ILE)-LYSIDINE SYNTHASE-RELATED"/>
    <property type="match status" value="1"/>
</dbReference>
<feature type="binding site" evidence="6">
    <location>
        <begin position="39"/>
        <end position="44"/>
    </location>
    <ligand>
        <name>ATP</name>
        <dbReference type="ChEBI" id="CHEBI:30616"/>
    </ligand>
</feature>
<dbReference type="InterPro" id="IPR014729">
    <property type="entry name" value="Rossmann-like_a/b/a_fold"/>
</dbReference>
<dbReference type="EC" id="6.3.4.19" evidence="6"/>
<dbReference type="EMBL" id="JAVDPY010000005">
    <property type="protein sequence ID" value="MDR6334764.1"/>
    <property type="molecule type" value="Genomic_DNA"/>
</dbReference>
<evidence type="ECO:0000313" key="10">
    <source>
        <dbReference type="EMBL" id="MDR6334764.1"/>
    </source>
</evidence>
<gene>
    <name evidence="6 9" type="primary">tilS</name>
    <name evidence="10" type="ORF">GGQ86_003246</name>
    <name evidence="9" type="ORF">XFLAVUS301_28880</name>
</gene>
<dbReference type="GO" id="GO:0032267">
    <property type="term" value="F:tRNA(Ile)-lysidine synthase activity"/>
    <property type="evidence" value="ECO:0007669"/>
    <property type="project" value="UniProtKB-EC"/>
</dbReference>
<evidence type="ECO:0000256" key="7">
    <source>
        <dbReference type="SAM" id="MobiDB-lite"/>
    </source>
</evidence>
<keyword evidence="1 6" id="KW-0436">Ligase</keyword>
<dbReference type="GO" id="GO:0005524">
    <property type="term" value="F:ATP binding"/>
    <property type="evidence" value="ECO:0007669"/>
    <property type="project" value="UniProtKB-UniRule"/>
</dbReference>
<sequence length="366" mass="38366">MAADSASLSPESLSAVADSELDTLFSSFAGRPAVLLAVSGGPDSTALLHLAVRWRARYPGGPRLFAATVDHGLRPAAAEEAADVARLAAQLKVPHRTLRWQGEKPDRGLQEAAREARYKLLAAEARRVGAPVLALAHTRDDQAETVLFRMARGSGLAGLAGMSAETARSGLTLLRPFLDLPKARLVATLDAAGIAYASDPSNVDARFARPRLRVLAPALEREGLDARGLARLARRLARADSALEAVTDRVEAELVTVEKSHAAIAAAPFAALPEEIALRLLGRCVAAQGREGPVELAKLEVLLAALLAALALPAAPFRRTLAGASVTVRRGRVLVSTAPPRRPIGTIATNSSAQKAPVLGKTGPRT</sequence>
<keyword evidence="3 6" id="KW-0547">Nucleotide-binding</keyword>
<keyword evidence="12" id="KW-1185">Reference proteome</keyword>
<dbReference type="GO" id="GO:0006400">
    <property type="term" value="P:tRNA modification"/>
    <property type="evidence" value="ECO:0007669"/>
    <property type="project" value="UniProtKB-UniRule"/>
</dbReference>
<evidence type="ECO:0000313" key="11">
    <source>
        <dbReference type="Proteomes" id="UP001144397"/>
    </source>
</evidence>
<evidence type="ECO:0000256" key="5">
    <source>
        <dbReference type="ARBA" id="ARBA00048539"/>
    </source>
</evidence>
<comment type="subcellular location">
    <subcellularLocation>
        <location evidence="6">Cytoplasm</location>
    </subcellularLocation>
</comment>
<keyword evidence="4 6" id="KW-0067">ATP-binding</keyword>
<evidence type="ECO:0000313" key="9">
    <source>
        <dbReference type="EMBL" id="GLI23214.1"/>
    </source>
</evidence>
<comment type="caution">
    <text evidence="9">The sequence shown here is derived from an EMBL/GenBank/DDBJ whole genome shotgun (WGS) entry which is preliminary data.</text>
</comment>
<evidence type="ECO:0000256" key="2">
    <source>
        <dbReference type="ARBA" id="ARBA00022694"/>
    </source>
</evidence>
<reference evidence="10 12" key="2">
    <citation type="submission" date="2023-07" db="EMBL/GenBank/DDBJ databases">
        <title>Genomic Encyclopedia of Type Strains, Phase IV (KMG-IV): sequencing the most valuable type-strain genomes for metagenomic binning, comparative biology and taxonomic classification.</title>
        <authorList>
            <person name="Goeker M."/>
        </authorList>
    </citation>
    <scope>NUCLEOTIDE SEQUENCE [LARGE SCALE GENOMIC DNA]</scope>
    <source>
        <strain evidence="10 12">DSM 338</strain>
    </source>
</reference>
<evidence type="ECO:0000256" key="4">
    <source>
        <dbReference type="ARBA" id="ARBA00022840"/>
    </source>
</evidence>
<dbReference type="NCBIfam" id="TIGR02432">
    <property type="entry name" value="lysidine_TilS_N"/>
    <property type="match status" value="1"/>
</dbReference>
<dbReference type="SUPFAM" id="SSF52402">
    <property type="entry name" value="Adenine nucleotide alpha hydrolases-like"/>
    <property type="match status" value="1"/>
</dbReference>
<dbReference type="Gene3D" id="3.40.50.620">
    <property type="entry name" value="HUPs"/>
    <property type="match status" value="1"/>
</dbReference>
<proteinExistence type="inferred from homology"/>
<dbReference type="RefSeq" id="WP_309750725.1">
    <property type="nucleotide sequence ID" value="NZ_JAVDPY010000005.1"/>
</dbReference>
<organism evidence="9 11">
    <name type="scientific">Xanthobacter flavus</name>
    <dbReference type="NCBI Taxonomy" id="281"/>
    <lineage>
        <taxon>Bacteria</taxon>
        <taxon>Pseudomonadati</taxon>
        <taxon>Pseudomonadota</taxon>
        <taxon>Alphaproteobacteria</taxon>
        <taxon>Hyphomicrobiales</taxon>
        <taxon>Xanthobacteraceae</taxon>
        <taxon>Xanthobacter</taxon>
    </lineage>
</organism>
<evidence type="ECO:0000256" key="6">
    <source>
        <dbReference type="HAMAP-Rule" id="MF_01161"/>
    </source>
</evidence>
<dbReference type="PANTHER" id="PTHR43033">
    <property type="entry name" value="TRNA(ILE)-LYSIDINE SYNTHASE-RELATED"/>
    <property type="match status" value="1"/>
</dbReference>
<comment type="domain">
    <text evidence="6">The N-terminal region contains the highly conserved SGGXDS motif, predicted to be a P-loop motif involved in ATP binding.</text>
</comment>
<dbReference type="AlphaFoldDB" id="A0A9W6CPW9"/>
<comment type="catalytic activity">
    <reaction evidence="5 6">
        <text>cytidine(34) in tRNA(Ile2) + L-lysine + ATP = lysidine(34) in tRNA(Ile2) + AMP + diphosphate + H(+)</text>
        <dbReference type="Rhea" id="RHEA:43744"/>
        <dbReference type="Rhea" id="RHEA-COMP:10625"/>
        <dbReference type="Rhea" id="RHEA-COMP:10670"/>
        <dbReference type="ChEBI" id="CHEBI:15378"/>
        <dbReference type="ChEBI" id="CHEBI:30616"/>
        <dbReference type="ChEBI" id="CHEBI:32551"/>
        <dbReference type="ChEBI" id="CHEBI:33019"/>
        <dbReference type="ChEBI" id="CHEBI:82748"/>
        <dbReference type="ChEBI" id="CHEBI:83665"/>
        <dbReference type="ChEBI" id="CHEBI:456215"/>
        <dbReference type="EC" id="6.3.4.19"/>
    </reaction>
</comment>
<evidence type="ECO:0000256" key="3">
    <source>
        <dbReference type="ARBA" id="ARBA00022741"/>
    </source>
</evidence>
<keyword evidence="6" id="KW-0963">Cytoplasm</keyword>
<dbReference type="GO" id="GO:0005737">
    <property type="term" value="C:cytoplasm"/>
    <property type="evidence" value="ECO:0007669"/>
    <property type="project" value="UniProtKB-SubCell"/>
</dbReference>
<accession>A0A9W6CPW9</accession>
<protein>
    <recommendedName>
        <fullName evidence="6">tRNA(Ile)-lysidine synthase</fullName>
        <ecNumber evidence="6">6.3.4.19</ecNumber>
    </recommendedName>
    <alternativeName>
        <fullName evidence="6">tRNA(Ile)-2-lysyl-cytidine synthase</fullName>
    </alternativeName>
    <alternativeName>
        <fullName evidence="6">tRNA(Ile)-lysidine synthetase</fullName>
    </alternativeName>
</protein>